<evidence type="ECO:0000259" key="7">
    <source>
        <dbReference type="Pfam" id="PF00892"/>
    </source>
</evidence>
<feature type="transmembrane region" description="Helical" evidence="6">
    <location>
        <begin position="74"/>
        <end position="93"/>
    </location>
</feature>
<evidence type="ECO:0000256" key="5">
    <source>
        <dbReference type="SAM" id="MobiDB-lite"/>
    </source>
</evidence>
<dbReference type="PANTHER" id="PTHR22911:SF6">
    <property type="entry name" value="SOLUTE CARRIER FAMILY 35 MEMBER G1"/>
    <property type="match status" value="1"/>
</dbReference>
<dbReference type="Proteomes" id="UP001189429">
    <property type="component" value="Unassembled WGS sequence"/>
</dbReference>
<feature type="transmembrane region" description="Helical" evidence="6">
    <location>
        <begin position="45"/>
        <end position="62"/>
    </location>
</feature>
<feature type="domain" description="EamA" evidence="7">
    <location>
        <begin position="165"/>
        <end position="289"/>
    </location>
</feature>
<organism evidence="8 9">
    <name type="scientific">Prorocentrum cordatum</name>
    <dbReference type="NCBI Taxonomy" id="2364126"/>
    <lineage>
        <taxon>Eukaryota</taxon>
        <taxon>Sar</taxon>
        <taxon>Alveolata</taxon>
        <taxon>Dinophyceae</taxon>
        <taxon>Prorocentrales</taxon>
        <taxon>Prorocentraceae</taxon>
        <taxon>Prorocentrum</taxon>
    </lineage>
</organism>
<feature type="region of interest" description="Disordered" evidence="5">
    <location>
        <begin position="315"/>
        <end position="372"/>
    </location>
</feature>
<accession>A0ABN9XYM4</accession>
<dbReference type="InterPro" id="IPR000620">
    <property type="entry name" value="EamA_dom"/>
</dbReference>
<evidence type="ECO:0000256" key="4">
    <source>
        <dbReference type="ARBA" id="ARBA00023136"/>
    </source>
</evidence>
<keyword evidence="9" id="KW-1185">Reference proteome</keyword>
<keyword evidence="2 6" id="KW-0812">Transmembrane</keyword>
<evidence type="ECO:0000256" key="1">
    <source>
        <dbReference type="ARBA" id="ARBA00004141"/>
    </source>
</evidence>
<keyword evidence="4 6" id="KW-0472">Membrane</keyword>
<evidence type="ECO:0000256" key="6">
    <source>
        <dbReference type="SAM" id="Phobius"/>
    </source>
</evidence>
<evidence type="ECO:0000256" key="2">
    <source>
        <dbReference type="ARBA" id="ARBA00022692"/>
    </source>
</evidence>
<feature type="transmembrane region" description="Helical" evidence="6">
    <location>
        <begin position="226"/>
        <end position="245"/>
    </location>
</feature>
<reference evidence="8" key="1">
    <citation type="submission" date="2023-10" db="EMBL/GenBank/DDBJ databases">
        <authorList>
            <person name="Chen Y."/>
            <person name="Shah S."/>
            <person name="Dougan E. K."/>
            <person name="Thang M."/>
            <person name="Chan C."/>
        </authorList>
    </citation>
    <scope>NUCLEOTIDE SEQUENCE [LARGE SCALE GENOMIC DNA]</scope>
</reference>
<dbReference type="EMBL" id="CAUYUJ010021522">
    <property type="protein sequence ID" value="CAK0905243.1"/>
    <property type="molecule type" value="Genomic_DNA"/>
</dbReference>
<proteinExistence type="predicted"/>
<dbReference type="InterPro" id="IPR037185">
    <property type="entry name" value="EmrE-like"/>
</dbReference>
<comment type="caution">
    <text evidence="8">The sequence shown here is derived from an EMBL/GenBank/DDBJ whole genome shotgun (WGS) entry which is preliminary data.</text>
</comment>
<evidence type="ECO:0000256" key="3">
    <source>
        <dbReference type="ARBA" id="ARBA00022989"/>
    </source>
</evidence>
<dbReference type="Pfam" id="PF00892">
    <property type="entry name" value="EamA"/>
    <property type="match status" value="2"/>
</dbReference>
<comment type="subcellular location">
    <subcellularLocation>
        <location evidence="1">Membrane</location>
        <topology evidence="1">Multi-pass membrane protein</topology>
    </subcellularLocation>
</comment>
<dbReference type="PANTHER" id="PTHR22911">
    <property type="entry name" value="ACYL-MALONYL CONDENSING ENZYME-RELATED"/>
    <property type="match status" value="1"/>
</dbReference>
<feature type="transmembrane region" description="Helical" evidence="6">
    <location>
        <begin position="162"/>
        <end position="183"/>
    </location>
</feature>
<evidence type="ECO:0000313" key="9">
    <source>
        <dbReference type="Proteomes" id="UP001189429"/>
    </source>
</evidence>
<dbReference type="SUPFAM" id="SSF103481">
    <property type="entry name" value="Multidrug resistance efflux transporter EmrE"/>
    <property type="match status" value="2"/>
</dbReference>
<name>A0ABN9XYM4_9DINO</name>
<gene>
    <name evidence="8" type="ORF">PCOR1329_LOCUS80994</name>
</gene>
<keyword evidence="3 6" id="KW-1133">Transmembrane helix</keyword>
<evidence type="ECO:0000313" key="8">
    <source>
        <dbReference type="EMBL" id="CAK0905243.1"/>
    </source>
</evidence>
<protein>
    <recommendedName>
        <fullName evidence="7">EamA domain-containing protein</fullName>
    </recommendedName>
</protein>
<feature type="transmembrane region" description="Helical" evidence="6">
    <location>
        <begin position="105"/>
        <end position="123"/>
    </location>
</feature>
<feature type="compositionally biased region" description="Polar residues" evidence="5">
    <location>
        <begin position="345"/>
        <end position="372"/>
    </location>
</feature>
<feature type="compositionally biased region" description="Low complexity" evidence="5">
    <location>
        <begin position="315"/>
        <end position="330"/>
    </location>
</feature>
<sequence length="372" mass="40161">MPGTSNATGPRKTSGLLAMIASSFLFALMALIVKLLGRFGPFELVFWRSVIMFPSTLGLMWYRGIYPWGESGQRFFFILRGTAGFFFMGTYYFSIQQLALGDAVVITYTSPVLTAIVAAVLLNEPLELLDLAGSLLCMVGVVLVSQPSFIMTYFGAHPVPMPVAGVAGALCSAMFATSVSILLRYRKDLNPLVSTNYFAIVGIFTSPFFMLAFGEPWVVPDRVSEWFLMIPLALLSVFGQILMNIGLQRESAGKATVMNYIQVVFANLFQITLLHEETDRLKVSGAALIASWGAIALFKDARSKGVDQSKALDSDLLSSSPVGRSSSSFLASKDEPSPSDVVRRGSSTLMAATDSLGGSESSVTHQNSFHAG</sequence>
<feature type="domain" description="EamA" evidence="7">
    <location>
        <begin position="14"/>
        <end position="145"/>
    </location>
</feature>
<feature type="transmembrane region" description="Helical" evidence="6">
    <location>
        <begin position="195"/>
        <end position="214"/>
    </location>
</feature>
<feature type="transmembrane region" description="Helical" evidence="6">
    <location>
        <begin position="15"/>
        <end position="33"/>
    </location>
</feature>